<name>A0A317Q9B1_9ENTR</name>
<evidence type="ECO:0000313" key="2">
    <source>
        <dbReference type="EMBL" id="PWW12536.1"/>
    </source>
</evidence>
<accession>A0A317Q9B1</accession>
<keyword evidence="1" id="KW-0732">Signal</keyword>
<dbReference type="Proteomes" id="UP000246744">
    <property type="component" value="Unassembled WGS sequence"/>
</dbReference>
<evidence type="ECO:0000313" key="3">
    <source>
        <dbReference type="Proteomes" id="UP000246744"/>
    </source>
</evidence>
<comment type="caution">
    <text evidence="2">The sequence shown here is derived from an EMBL/GenBank/DDBJ whole genome shotgun (WGS) entry which is preliminary data.</text>
</comment>
<sequence length="46" mass="5178">MCLRLLSVLTGFFATRSYSAWANFQTNSGHSFTNRSDDSQAKPYLS</sequence>
<feature type="signal peptide" evidence="1">
    <location>
        <begin position="1"/>
        <end position="22"/>
    </location>
</feature>
<proteinExistence type="predicted"/>
<feature type="chain" id="PRO_5016249141" evidence="1">
    <location>
        <begin position="23"/>
        <end position="46"/>
    </location>
</feature>
<reference evidence="2 3" key="1">
    <citation type="submission" date="2018-05" db="EMBL/GenBank/DDBJ databases">
        <title>Genomic Encyclopedia of Type Strains, Phase IV (KMG-IV): sequencing the most valuable type-strain genomes for metagenomic binning, comparative biology and taxonomic classification.</title>
        <authorList>
            <person name="Goeker M."/>
        </authorList>
    </citation>
    <scope>NUCLEOTIDE SEQUENCE [LARGE SCALE GENOMIC DNA]</scope>
    <source>
        <strain evidence="2 3">DSM 19579</strain>
    </source>
</reference>
<dbReference type="EMBL" id="QGTS01000001">
    <property type="protein sequence ID" value="PWW12536.1"/>
    <property type="molecule type" value="Genomic_DNA"/>
</dbReference>
<gene>
    <name evidence="2" type="ORF">DES37_10199</name>
</gene>
<dbReference type="AlphaFoldDB" id="A0A317Q9B1"/>
<protein>
    <submittedName>
        <fullName evidence="2">Uncharacterized protein</fullName>
    </submittedName>
</protein>
<keyword evidence="3" id="KW-1185">Reference proteome</keyword>
<organism evidence="2 3">
    <name type="scientific">Mangrovibacter plantisponsor</name>
    <dbReference type="NCBI Taxonomy" id="451513"/>
    <lineage>
        <taxon>Bacteria</taxon>
        <taxon>Pseudomonadati</taxon>
        <taxon>Pseudomonadota</taxon>
        <taxon>Gammaproteobacteria</taxon>
        <taxon>Enterobacterales</taxon>
        <taxon>Enterobacteriaceae</taxon>
        <taxon>Mangrovibacter</taxon>
    </lineage>
</organism>
<evidence type="ECO:0000256" key="1">
    <source>
        <dbReference type="SAM" id="SignalP"/>
    </source>
</evidence>